<sequence>MVGVVGNRARIGEVRPLLAMRGCAVAPGVRLRTLAEVSGEPRHVVAERFVGEGCEIPRLLTQTRRADSRRSTAPSSVR</sequence>
<name>A0A5P8KFQ5_9ACTN</name>
<accession>A0A5P8KFQ5</accession>
<dbReference type="KEGG" id="sphv:F9278_45270"/>
<evidence type="ECO:0000313" key="1">
    <source>
        <dbReference type="EMBL" id="QFR02174.1"/>
    </source>
</evidence>
<organism evidence="1 2">
    <name type="scientific">Streptomyces phaeolivaceus</name>
    <dbReference type="NCBI Taxonomy" id="2653200"/>
    <lineage>
        <taxon>Bacteria</taxon>
        <taxon>Bacillati</taxon>
        <taxon>Actinomycetota</taxon>
        <taxon>Actinomycetes</taxon>
        <taxon>Kitasatosporales</taxon>
        <taxon>Streptomycetaceae</taxon>
        <taxon>Streptomyces</taxon>
    </lineage>
</organism>
<dbReference type="AlphaFoldDB" id="A0A5P8KFQ5"/>
<dbReference type="EMBL" id="CP045096">
    <property type="protein sequence ID" value="QFR02174.1"/>
    <property type="molecule type" value="Genomic_DNA"/>
</dbReference>
<reference evidence="1 2" key="1">
    <citation type="submission" date="2019-10" db="EMBL/GenBank/DDBJ databases">
        <title>Streptomyces sp. strain GY16 isolated from leaves of Broussonetia papyrifera.</title>
        <authorList>
            <person name="Mo P."/>
        </authorList>
    </citation>
    <scope>NUCLEOTIDE SEQUENCE [LARGE SCALE GENOMIC DNA]</scope>
    <source>
        <strain evidence="1 2">GY16</strain>
    </source>
</reference>
<protein>
    <submittedName>
        <fullName evidence="1">Uncharacterized protein</fullName>
    </submittedName>
</protein>
<proteinExistence type="predicted"/>
<evidence type="ECO:0000313" key="2">
    <source>
        <dbReference type="Proteomes" id="UP000327294"/>
    </source>
</evidence>
<gene>
    <name evidence="1" type="ORF">F9278_45270</name>
</gene>
<dbReference type="Proteomes" id="UP000327294">
    <property type="component" value="Chromosome"/>
</dbReference>
<keyword evidence="2" id="KW-1185">Reference proteome</keyword>